<dbReference type="PANTHER" id="PTHR43179">
    <property type="entry name" value="RHAMNOSYLTRANSFERASE WBBL"/>
    <property type="match status" value="1"/>
</dbReference>
<name>A0ABS1S570_9RHOB</name>
<protein>
    <submittedName>
        <fullName evidence="5">Glycosyltransferase</fullName>
    </submittedName>
</protein>
<keyword evidence="6" id="KW-1185">Reference proteome</keyword>
<evidence type="ECO:0000256" key="1">
    <source>
        <dbReference type="ARBA" id="ARBA00006739"/>
    </source>
</evidence>
<dbReference type="Proteomes" id="UP000644749">
    <property type="component" value="Unassembled WGS sequence"/>
</dbReference>
<sequence length="420" mass="45753">MTRTWTSRDLRAPWAIIDREMTQPLTPLDLGKAHGAYLLLRHQGRPAGRLLIGRSAFGSGISASQLAPLVRKAGASLAAAYAVYDALTARSGAPALPPLTIAICTRDRPALLRRTLAALVALRDGRSGDATPFDILVVDNAPPDSSTRMVVAGFPGVRYAMEPVPGLNFGRNRALRETDRAYLGFIDDDAVPDGGWLDGLAESLRNQPEAGAFTGPVLPLALETEAQVRFEAAGGFGEGIDWQSYRQERWDDPYYPAGAGRLGTGTNMIFSTEWLRSLGGFDEALDTGPPLPGGGDLDILFRLVRAGVPVAYSPRQAVHHEHRRDIPGLRRQFRSWGLSMGALSRKNRRLDPETAAAHRRVLAWLLVRRYGPMLARYPLGRAALPPGMVLAELGGLVQGLAGEYDRSRHRVALRRQEHGR</sequence>
<dbReference type="PANTHER" id="PTHR43179:SF12">
    <property type="entry name" value="GALACTOFURANOSYLTRANSFERASE GLFT2"/>
    <property type="match status" value="1"/>
</dbReference>
<keyword evidence="2" id="KW-0328">Glycosyltransferase</keyword>
<dbReference type="RefSeq" id="WP_191312276.1">
    <property type="nucleotide sequence ID" value="NZ_BNCL01000020.1"/>
</dbReference>
<comment type="caution">
    <text evidence="5">The sequence shown here is derived from an EMBL/GenBank/DDBJ whole genome shotgun (WGS) entry which is preliminary data.</text>
</comment>
<feature type="domain" description="Glycosyltransferase 2-like" evidence="4">
    <location>
        <begin position="100"/>
        <end position="214"/>
    </location>
</feature>
<keyword evidence="3" id="KW-0808">Transferase</keyword>
<accession>A0ABS1S570</accession>
<evidence type="ECO:0000313" key="6">
    <source>
        <dbReference type="Proteomes" id="UP000644749"/>
    </source>
</evidence>
<dbReference type="SUPFAM" id="SSF53448">
    <property type="entry name" value="Nucleotide-diphospho-sugar transferases"/>
    <property type="match status" value="1"/>
</dbReference>
<dbReference type="InterPro" id="IPR001173">
    <property type="entry name" value="Glyco_trans_2-like"/>
</dbReference>
<evidence type="ECO:0000313" key="5">
    <source>
        <dbReference type="EMBL" id="MBL3673849.1"/>
    </source>
</evidence>
<reference evidence="5 6" key="1">
    <citation type="submission" date="2021-01" db="EMBL/GenBank/DDBJ databases">
        <title>011410 draft genome.</title>
        <authorList>
            <person name="Lang L."/>
        </authorList>
    </citation>
    <scope>NUCLEOTIDE SEQUENCE [LARGE SCALE GENOMIC DNA]</scope>
    <source>
        <strain evidence="5 6">KCTC 42845</strain>
    </source>
</reference>
<dbReference type="Gene3D" id="3.90.550.10">
    <property type="entry name" value="Spore Coat Polysaccharide Biosynthesis Protein SpsA, Chain A"/>
    <property type="match status" value="1"/>
</dbReference>
<dbReference type="Pfam" id="PF00535">
    <property type="entry name" value="Glycos_transf_2"/>
    <property type="match status" value="1"/>
</dbReference>
<organism evidence="5 6">
    <name type="scientific">Paracoccus aerius</name>
    <dbReference type="NCBI Taxonomy" id="1915382"/>
    <lineage>
        <taxon>Bacteria</taxon>
        <taxon>Pseudomonadati</taxon>
        <taxon>Pseudomonadota</taxon>
        <taxon>Alphaproteobacteria</taxon>
        <taxon>Rhodobacterales</taxon>
        <taxon>Paracoccaceae</taxon>
        <taxon>Paracoccus</taxon>
    </lineage>
</organism>
<comment type="similarity">
    <text evidence="1">Belongs to the glycosyltransferase 2 family.</text>
</comment>
<gene>
    <name evidence="5" type="ORF">JL111_10155</name>
</gene>
<dbReference type="EMBL" id="JAESHT010000007">
    <property type="protein sequence ID" value="MBL3673849.1"/>
    <property type="molecule type" value="Genomic_DNA"/>
</dbReference>
<evidence type="ECO:0000259" key="4">
    <source>
        <dbReference type="Pfam" id="PF00535"/>
    </source>
</evidence>
<dbReference type="InterPro" id="IPR029044">
    <property type="entry name" value="Nucleotide-diphossugar_trans"/>
</dbReference>
<evidence type="ECO:0000256" key="2">
    <source>
        <dbReference type="ARBA" id="ARBA00022676"/>
    </source>
</evidence>
<evidence type="ECO:0000256" key="3">
    <source>
        <dbReference type="ARBA" id="ARBA00022679"/>
    </source>
</evidence>
<proteinExistence type="inferred from homology"/>